<accession>A0ABN8ELT1</accession>
<feature type="signal peptide" evidence="1">
    <location>
        <begin position="1"/>
        <end position="30"/>
    </location>
</feature>
<dbReference type="EMBL" id="CAKLPX010000007">
    <property type="protein sequence ID" value="CAH0993302.1"/>
    <property type="molecule type" value="Genomic_DNA"/>
</dbReference>
<comment type="caution">
    <text evidence="2">The sequence shown here is derived from an EMBL/GenBank/DDBJ whole genome shotgun (WGS) entry which is preliminary data.</text>
</comment>
<evidence type="ECO:0000256" key="1">
    <source>
        <dbReference type="SAM" id="SignalP"/>
    </source>
</evidence>
<dbReference type="SUPFAM" id="SSF56935">
    <property type="entry name" value="Porins"/>
    <property type="match status" value="1"/>
</dbReference>
<organism evidence="2 3">
    <name type="scientific">Sinobacterium norvegicum</name>
    <dbReference type="NCBI Taxonomy" id="1641715"/>
    <lineage>
        <taxon>Bacteria</taxon>
        <taxon>Pseudomonadati</taxon>
        <taxon>Pseudomonadota</taxon>
        <taxon>Gammaproteobacteria</taxon>
        <taxon>Cellvibrionales</taxon>
        <taxon>Spongiibacteraceae</taxon>
        <taxon>Sinobacterium</taxon>
    </lineage>
</organism>
<protein>
    <submittedName>
        <fullName evidence="2">Uncharacterized protein</fullName>
    </submittedName>
</protein>
<gene>
    <name evidence="2" type="ORF">SIN8267_03450</name>
</gene>
<proteinExistence type="predicted"/>
<keyword evidence="3" id="KW-1185">Reference proteome</keyword>
<evidence type="ECO:0000313" key="2">
    <source>
        <dbReference type="EMBL" id="CAH0993302.1"/>
    </source>
</evidence>
<sequence length="441" mass="50383">MYASYKRRAVGKFCLITLCLSLASASHYVAAIEQRLESEIELATDNDSNARMVSDEDKVIKLQGYSLSPRINYSANTERAKFGVMADVEFERFDNDDFNANNVDISLDLLYRLSDKSSVSTSMSFDRSPTRIEEVSDSGSIRSGDVETYNWVGSMQHLLTQKQMLSVSVSSASVKYSNEYYTSRYTAELSAMWRYQWSEKFSFALIPSYSYVDFDTQAYNPSQLIGWANYIYASTGFGNVIDSSQTASLPLQISYQYSEKLAFSAYAGLSRQQLSYLDKKCIESIFYQPYSCNVTAPEKKVSVDEYENESSVFNFSSTYQLSERSEFIVNATRQYQPSSEGELRQVDSIDIKYKGKLAQRHDLTMAANWGESNDPSKELVKDDYQYWIGSISYYYRFSKDWKTSVTYTYRGNEKYNLGRSSRASGQLWGLGLVYTPSEFLL</sequence>
<evidence type="ECO:0000313" key="3">
    <source>
        <dbReference type="Proteomes" id="UP000838100"/>
    </source>
</evidence>
<keyword evidence="1" id="KW-0732">Signal</keyword>
<dbReference type="Proteomes" id="UP000838100">
    <property type="component" value="Unassembled WGS sequence"/>
</dbReference>
<feature type="chain" id="PRO_5047317364" evidence="1">
    <location>
        <begin position="31"/>
        <end position="441"/>
    </location>
</feature>
<name>A0ABN8ELT1_9GAMM</name>
<reference evidence="2" key="1">
    <citation type="submission" date="2021-12" db="EMBL/GenBank/DDBJ databases">
        <authorList>
            <person name="Rodrigo-Torres L."/>
            <person name="Arahal R. D."/>
            <person name="Lucena T."/>
        </authorList>
    </citation>
    <scope>NUCLEOTIDE SEQUENCE</scope>
    <source>
        <strain evidence="2">CECT 8267</strain>
    </source>
</reference>